<reference evidence="1 2" key="1">
    <citation type="journal article" date="2009" name="Nature">
        <title>The Sorghum bicolor genome and the diversification of grasses.</title>
        <authorList>
            <person name="Paterson A.H."/>
            <person name="Bowers J.E."/>
            <person name="Bruggmann R."/>
            <person name="Dubchak I."/>
            <person name="Grimwood J."/>
            <person name="Gundlach H."/>
            <person name="Haberer G."/>
            <person name="Hellsten U."/>
            <person name="Mitros T."/>
            <person name="Poliakov A."/>
            <person name="Schmutz J."/>
            <person name="Spannagl M."/>
            <person name="Tang H."/>
            <person name="Wang X."/>
            <person name="Wicker T."/>
            <person name="Bharti A.K."/>
            <person name="Chapman J."/>
            <person name="Feltus F.A."/>
            <person name="Gowik U."/>
            <person name="Grigoriev I.V."/>
            <person name="Lyons E."/>
            <person name="Maher C.A."/>
            <person name="Martis M."/>
            <person name="Narechania A."/>
            <person name="Otillar R.P."/>
            <person name="Penning B.W."/>
            <person name="Salamov A.A."/>
            <person name="Wang Y."/>
            <person name="Zhang L."/>
            <person name="Carpita N.C."/>
            <person name="Freeling M."/>
            <person name="Gingle A.R."/>
            <person name="Hash C.T."/>
            <person name="Keller B."/>
            <person name="Klein P."/>
            <person name="Kresovich S."/>
            <person name="McCann M.C."/>
            <person name="Ming R."/>
            <person name="Peterson D.G."/>
            <person name="Mehboob-ur-Rahman"/>
            <person name="Ware D."/>
            <person name="Westhoff P."/>
            <person name="Mayer K.F."/>
            <person name="Messing J."/>
            <person name="Rokhsar D.S."/>
        </authorList>
    </citation>
    <scope>NUCLEOTIDE SEQUENCE [LARGE SCALE GENOMIC DNA]</scope>
    <source>
        <strain evidence="2">cv. BTx623</strain>
    </source>
</reference>
<dbReference type="Gramene" id="OQU80519">
    <property type="protein sequence ID" value="OQU80519"/>
    <property type="gene ID" value="SORBI_3007G137750"/>
</dbReference>
<dbReference type="ExpressionAtlas" id="A0A1Z5RAC2">
    <property type="expression patterns" value="baseline"/>
</dbReference>
<organism evidence="1 2">
    <name type="scientific">Sorghum bicolor</name>
    <name type="common">Sorghum</name>
    <name type="synonym">Sorghum vulgare</name>
    <dbReference type="NCBI Taxonomy" id="4558"/>
    <lineage>
        <taxon>Eukaryota</taxon>
        <taxon>Viridiplantae</taxon>
        <taxon>Streptophyta</taxon>
        <taxon>Embryophyta</taxon>
        <taxon>Tracheophyta</taxon>
        <taxon>Spermatophyta</taxon>
        <taxon>Magnoliopsida</taxon>
        <taxon>Liliopsida</taxon>
        <taxon>Poales</taxon>
        <taxon>Poaceae</taxon>
        <taxon>PACMAD clade</taxon>
        <taxon>Panicoideae</taxon>
        <taxon>Andropogonodae</taxon>
        <taxon>Andropogoneae</taxon>
        <taxon>Sorghinae</taxon>
        <taxon>Sorghum</taxon>
    </lineage>
</organism>
<name>A0A1Z5RAC2_SORBI</name>
<evidence type="ECO:0000313" key="1">
    <source>
        <dbReference type="EMBL" id="OQU80519.1"/>
    </source>
</evidence>
<dbReference type="Proteomes" id="UP000000768">
    <property type="component" value="Chromosome 7"/>
</dbReference>
<dbReference type="EMBL" id="CM000766">
    <property type="protein sequence ID" value="OQU80519.1"/>
    <property type="molecule type" value="Genomic_DNA"/>
</dbReference>
<dbReference type="AlphaFoldDB" id="A0A1Z5RAC2"/>
<proteinExistence type="predicted"/>
<protein>
    <submittedName>
        <fullName evidence="1">Uncharacterized protein</fullName>
    </submittedName>
</protein>
<keyword evidence="2" id="KW-1185">Reference proteome</keyword>
<accession>A0A1Z5RAC2</accession>
<evidence type="ECO:0000313" key="2">
    <source>
        <dbReference type="Proteomes" id="UP000000768"/>
    </source>
</evidence>
<sequence length="155" mass="17298">MCVYGNNGSSSEVNGNLIVQFKKREMIACLLQPAMLDRHGRRGRLGDDVIDRCGRQVGSSSWRVTAGRRREERARHACMAMGFVADLWSARDDDWPGLNNPACSVPGRLWVIEETFSVGHDVTLLLLPFVFLSSLLKVFLTSISLTTLVQGFDRV</sequence>
<reference evidence="2" key="2">
    <citation type="journal article" date="2018" name="Plant J.">
        <title>The Sorghum bicolor reference genome: improved assembly, gene annotations, a transcriptome atlas, and signatures of genome organization.</title>
        <authorList>
            <person name="McCormick R.F."/>
            <person name="Truong S.K."/>
            <person name="Sreedasyam A."/>
            <person name="Jenkins J."/>
            <person name="Shu S."/>
            <person name="Sims D."/>
            <person name="Kennedy M."/>
            <person name="Amirebrahimi M."/>
            <person name="Weers B.D."/>
            <person name="McKinley B."/>
            <person name="Mattison A."/>
            <person name="Morishige D.T."/>
            <person name="Grimwood J."/>
            <person name="Schmutz J."/>
            <person name="Mullet J.E."/>
        </authorList>
    </citation>
    <scope>NUCLEOTIDE SEQUENCE [LARGE SCALE GENOMIC DNA]</scope>
    <source>
        <strain evidence="2">cv. BTx623</strain>
    </source>
</reference>
<gene>
    <name evidence="1" type="ORF">SORBI_3007G137750</name>
</gene>
<dbReference type="InParanoid" id="A0A1Z5RAC2"/>